<feature type="chain" id="PRO_5012703728" evidence="1">
    <location>
        <begin position="21"/>
        <end position="162"/>
    </location>
</feature>
<keyword evidence="3" id="KW-1185">Reference proteome</keyword>
<sequence>MVRTSLATVCALVLSWPAVACDISLPLGEGMFDDLDAPLDQLTGLPDNAGAFEYLNERYLDTIHLTHNGKTFAWTAKNTAATCARPGQGRTCRVVADTETRFGKISLAKEDTGAVTLYRYRLLMVDGRRHVRLFPRPAATRLIAACNLMKSVDAFRRTWMHR</sequence>
<dbReference type="EMBL" id="FSRL01000001">
    <property type="protein sequence ID" value="SIN74887.1"/>
    <property type="molecule type" value="Genomic_DNA"/>
</dbReference>
<dbReference type="STRING" id="1217970.SAMN05444002_0063"/>
<proteinExistence type="predicted"/>
<evidence type="ECO:0000313" key="3">
    <source>
        <dbReference type="Proteomes" id="UP000184932"/>
    </source>
</evidence>
<accession>A0A1N6DVZ5</accession>
<dbReference type="Proteomes" id="UP000184932">
    <property type="component" value="Unassembled WGS sequence"/>
</dbReference>
<protein>
    <submittedName>
        <fullName evidence="2">Uncharacterized protein</fullName>
    </submittedName>
</protein>
<evidence type="ECO:0000256" key="1">
    <source>
        <dbReference type="SAM" id="SignalP"/>
    </source>
</evidence>
<dbReference type="AlphaFoldDB" id="A0A1N6DVZ5"/>
<feature type="signal peptide" evidence="1">
    <location>
        <begin position="1"/>
        <end position="20"/>
    </location>
</feature>
<dbReference type="RefSeq" id="WP_139301184.1">
    <property type="nucleotide sequence ID" value="NZ_FSRL01000001.1"/>
</dbReference>
<keyword evidence="1" id="KW-0732">Signal</keyword>
<gene>
    <name evidence="2" type="ORF">SAMN05444002_0063</name>
</gene>
<name>A0A1N6DVZ5_9RHOB</name>
<evidence type="ECO:0000313" key="2">
    <source>
        <dbReference type="EMBL" id="SIN74887.1"/>
    </source>
</evidence>
<organism evidence="2 3">
    <name type="scientific">Vannielia litorea</name>
    <dbReference type="NCBI Taxonomy" id="1217970"/>
    <lineage>
        <taxon>Bacteria</taxon>
        <taxon>Pseudomonadati</taxon>
        <taxon>Pseudomonadota</taxon>
        <taxon>Alphaproteobacteria</taxon>
        <taxon>Rhodobacterales</taxon>
        <taxon>Paracoccaceae</taxon>
        <taxon>Vannielia</taxon>
    </lineage>
</organism>
<reference evidence="3" key="1">
    <citation type="submission" date="2016-11" db="EMBL/GenBank/DDBJ databases">
        <authorList>
            <person name="Varghese N."/>
            <person name="Submissions S."/>
        </authorList>
    </citation>
    <scope>NUCLEOTIDE SEQUENCE [LARGE SCALE GENOMIC DNA]</scope>
    <source>
        <strain evidence="3">DSM 29440</strain>
    </source>
</reference>
<dbReference type="OrthoDB" id="9827562at2"/>